<keyword evidence="1" id="KW-0472">Membrane</keyword>
<evidence type="ECO:0000256" key="1">
    <source>
        <dbReference type="SAM" id="Phobius"/>
    </source>
</evidence>
<accession>M1C927</accession>
<keyword evidence="4" id="KW-1185">Reference proteome</keyword>
<protein>
    <submittedName>
        <fullName evidence="3">Integrase core domain containing protein</fullName>
    </submittedName>
</protein>
<dbReference type="Gramene" id="PGSC0003DMT400062431">
    <property type="protein sequence ID" value="PGSC0003DMT400062431"/>
    <property type="gene ID" value="PGSC0003DMG400024297"/>
</dbReference>
<dbReference type="InParanoid" id="M1C927"/>
<dbReference type="Pfam" id="PF20167">
    <property type="entry name" value="Transposase_32"/>
    <property type="match status" value="1"/>
</dbReference>
<dbReference type="HOGENOM" id="CLU_028647_1_1_1"/>
<feature type="transmembrane region" description="Helical" evidence="1">
    <location>
        <begin position="54"/>
        <end position="71"/>
    </location>
</feature>
<keyword evidence="1" id="KW-1133">Transmembrane helix</keyword>
<organism evidence="3 4">
    <name type="scientific">Solanum tuberosum</name>
    <name type="common">Potato</name>
    <dbReference type="NCBI Taxonomy" id="4113"/>
    <lineage>
        <taxon>Eukaryota</taxon>
        <taxon>Viridiplantae</taxon>
        <taxon>Streptophyta</taxon>
        <taxon>Embryophyta</taxon>
        <taxon>Tracheophyta</taxon>
        <taxon>Spermatophyta</taxon>
        <taxon>Magnoliopsida</taxon>
        <taxon>eudicotyledons</taxon>
        <taxon>Gunneridae</taxon>
        <taxon>Pentapetalae</taxon>
        <taxon>asterids</taxon>
        <taxon>lamiids</taxon>
        <taxon>Solanales</taxon>
        <taxon>Solanaceae</taxon>
        <taxon>Solanoideae</taxon>
        <taxon>Solaneae</taxon>
        <taxon>Solanum</taxon>
    </lineage>
</organism>
<sequence>MADFDYRWDIVRSRAFQRNAGQRDTLLCWLSCHLATDGDRAEWVSTLSLGIKKAILSFLGIFFWLLVWYRMSPAQADNVLTWDRAVMVAAKVAGMEMDLARMLIAKIHERAFKATTTLPFPCLIFQLCMDAGVPVWHCDKLIQMTKTRDIGLIRDEANVAAPRREPLVQMPPLGADLVADAG</sequence>
<dbReference type="PaxDb" id="4113-PGSC0003DMT400062431"/>
<evidence type="ECO:0000313" key="4">
    <source>
        <dbReference type="Proteomes" id="UP000011115"/>
    </source>
</evidence>
<dbReference type="EnsemblPlants" id="PGSC0003DMT400062432">
    <property type="protein sequence ID" value="PGSC0003DMT400062432"/>
    <property type="gene ID" value="PGSC0003DMG400024297"/>
</dbReference>
<dbReference type="AlphaFoldDB" id="M1C927"/>
<dbReference type="Gramene" id="PGSC0003DMT400062433">
    <property type="protein sequence ID" value="PGSC0003DMT400062433"/>
    <property type="gene ID" value="PGSC0003DMG400024297"/>
</dbReference>
<dbReference type="EnsemblPlants" id="PGSC0003DMT400062433">
    <property type="protein sequence ID" value="PGSC0003DMT400062433"/>
    <property type="gene ID" value="PGSC0003DMG400024297"/>
</dbReference>
<keyword evidence="1" id="KW-0812">Transmembrane</keyword>
<proteinExistence type="predicted"/>
<name>M1C927_SOLTU</name>
<feature type="domain" description="Putative plant transposon protein" evidence="2">
    <location>
        <begin position="26"/>
        <end position="134"/>
    </location>
</feature>
<dbReference type="EnsemblPlants" id="PGSC0003DMT400062431">
    <property type="protein sequence ID" value="PGSC0003DMT400062431"/>
    <property type="gene ID" value="PGSC0003DMG400024297"/>
</dbReference>
<dbReference type="Gramene" id="PGSC0003DMT400062432">
    <property type="protein sequence ID" value="PGSC0003DMT400062432"/>
    <property type="gene ID" value="PGSC0003DMG400024297"/>
</dbReference>
<reference evidence="4" key="1">
    <citation type="journal article" date="2011" name="Nature">
        <title>Genome sequence and analysis of the tuber crop potato.</title>
        <authorList>
            <consortium name="The Potato Genome Sequencing Consortium"/>
        </authorList>
    </citation>
    <scope>NUCLEOTIDE SEQUENCE [LARGE SCALE GENOMIC DNA]</scope>
    <source>
        <strain evidence="4">cv. DM1-3 516 R44</strain>
    </source>
</reference>
<dbReference type="Proteomes" id="UP000011115">
    <property type="component" value="Unassembled WGS sequence"/>
</dbReference>
<reference evidence="3" key="2">
    <citation type="submission" date="2015-06" db="UniProtKB">
        <authorList>
            <consortium name="EnsemblPlants"/>
        </authorList>
    </citation>
    <scope>IDENTIFICATION</scope>
    <source>
        <strain evidence="3">DM1-3 516 R44</strain>
    </source>
</reference>
<dbReference type="InterPro" id="IPR046796">
    <property type="entry name" value="Transposase_32_dom"/>
</dbReference>
<evidence type="ECO:0000259" key="2">
    <source>
        <dbReference type="Pfam" id="PF20167"/>
    </source>
</evidence>
<evidence type="ECO:0000313" key="3">
    <source>
        <dbReference type="EnsemblPlants" id="PGSC0003DMT400062432"/>
    </source>
</evidence>